<keyword evidence="1" id="KW-0812">Transmembrane</keyword>
<sequence length="149" mass="17948">MPSHSYFPCQLVGRYVIIYNSTAYTHSLIHSPVFPLFRLDAPPSFLLRFPYQVFIHELYLALCAMRTGPKYFSLSLFLFVLFLQVPFDAHANLLLLFYVFLDPLYLPLFIPLYAKSLRGNNNFFFFYKKREREEKRREENWERRVGQMR</sequence>
<dbReference type="AlphaFoldDB" id="G0U5N5"/>
<accession>G0U5N5</accession>
<feature type="transmembrane region" description="Helical" evidence="1">
    <location>
        <begin position="93"/>
        <end position="114"/>
    </location>
</feature>
<protein>
    <submittedName>
        <fullName evidence="2">Uncharacterized protein</fullName>
    </submittedName>
</protein>
<name>G0U5N5_TRYVY</name>
<reference evidence="2" key="1">
    <citation type="journal article" date="2012" name="Proc. Natl. Acad. Sci. U.S.A.">
        <title>Antigenic diversity is generated by distinct evolutionary mechanisms in African trypanosome species.</title>
        <authorList>
            <person name="Jackson A.P."/>
            <person name="Berry A."/>
            <person name="Aslett M."/>
            <person name="Allison H.C."/>
            <person name="Burton P."/>
            <person name="Vavrova-Anderson J."/>
            <person name="Brown R."/>
            <person name="Browne H."/>
            <person name="Corton N."/>
            <person name="Hauser H."/>
            <person name="Gamble J."/>
            <person name="Gilderthorp R."/>
            <person name="Marcello L."/>
            <person name="McQuillan J."/>
            <person name="Otto T.D."/>
            <person name="Quail M.A."/>
            <person name="Sanders M.J."/>
            <person name="van Tonder A."/>
            <person name="Ginger M.L."/>
            <person name="Field M.C."/>
            <person name="Barry J.D."/>
            <person name="Hertz-Fowler C."/>
            <person name="Berriman M."/>
        </authorList>
    </citation>
    <scope>NUCLEOTIDE SEQUENCE</scope>
    <source>
        <strain evidence="2">Y486</strain>
    </source>
</reference>
<dbReference type="VEuPathDB" id="TriTrypDB:TvY486_1002390"/>
<organism evidence="2">
    <name type="scientific">Trypanosoma vivax (strain Y486)</name>
    <dbReference type="NCBI Taxonomy" id="1055687"/>
    <lineage>
        <taxon>Eukaryota</taxon>
        <taxon>Discoba</taxon>
        <taxon>Euglenozoa</taxon>
        <taxon>Kinetoplastea</taxon>
        <taxon>Metakinetoplastina</taxon>
        <taxon>Trypanosomatida</taxon>
        <taxon>Trypanosomatidae</taxon>
        <taxon>Trypanosoma</taxon>
        <taxon>Duttonella</taxon>
    </lineage>
</organism>
<gene>
    <name evidence="2" type="ORF">TVY486_1002390</name>
</gene>
<keyword evidence="1" id="KW-1133">Transmembrane helix</keyword>
<evidence type="ECO:0000256" key="1">
    <source>
        <dbReference type="SAM" id="Phobius"/>
    </source>
</evidence>
<keyword evidence="1" id="KW-0472">Membrane</keyword>
<proteinExistence type="predicted"/>
<evidence type="ECO:0000313" key="2">
    <source>
        <dbReference type="EMBL" id="CCC51186.1"/>
    </source>
</evidence>
<dbReference type="EMBL" id="HE573026">
    <property type="protein sequence ID" value="CCC51186.1"/>
    <property type="molecule type" value="Genomic_DNA"/>
</dbReference>